<gene>
    <name evidence="1" type="ORF">SAMN05443575_2358</name>
</gene>
<evidence type="ECO:0000313" key="2">
    <source>
        <dbReference type="Proteomes" id="UP000186132"/>
    </source>
</evidence>
<protein>
    <recommendedName>
        <fullName evidence="3">DUF559 domain-containing protein</fullName>
    </recommendedName>
</protein>
<organism evidence="1 2">
    <name type="scientific">Jatrophihabitans endophyticus</name>
    <dbReference type="NCBI Taxonomy" id="1206085"/>
    <lineage>
        <taxon>Bacteria</taxon>
        <taxon>Bacillati</taxon>
        <taxon>Actinomycetota</taxon>
        <taxon>Actinomycetes</taxon>
        <taxon>Jatrophihabitantales</taxon>
        <taxon>Jatrophihabitantaceae</taxon>
        <taxon>Jatrophihabitans</taxon>
    </lineage>
</organism>
<accession>A0A1M5L5I9</accession>
<dbReference type="AlphaFoldDB" id="A0A1M5L5I9"/>
<dbReference type="Proteomes" id="UP000186132">
    <property type="component" value="Unassembled WGS sequence"/>
</dbReference>
<keyword evidence="2" id="KW-1185">Reference proteome</keyword>
<dbReference type="RefSeq" id="WP_073390392.1">
    <property type="nucleotide sequence ID" value="NZ_FQVU01000003.1"/>
</dbReference>
<dbReference type="EMBL" id="FQVU01000003">
    <property type="protein sequence ID" value="SHG60261.1"/>
    <property type="molecule type" value="Genomic_DNA"/>
</dbReference>
<dbReference type="STRING" id="1206085.SAMN05443575_2358"/>
<evidence type="ECO:0008006" key="3">
    <source>
        <dbReference type="Google" id="ProtNLM"/>
    </source>
</evidence>
<proteinExistence type="predicted"/>
<sequence length="299" mass="33020">MTVRFAEEAAVATWPTLRTRYSEARIRAQLDAGRWRRWGRAIVLHNGPLSRRERLFVARAHGSPGALVASFSALELVGLRGWDRVDAHVLTRRGSRCSSVAPVTTTFLETRNWQAVRRCARSRTQVPRQAVVVAAGSLASPRAACGLLAAAVQQHIVAPGSVRGVLATSPRARHRAAMLLALGDIEQGADALSEIDFVRLCRRHGLPAPVQQAVRREPSGRRRYLDATWRRADGRLIVVEIDGALHLSQARWWDDQLRQNELALADALVLRFPSAVVRTDPESVVRQLGRALGHPVRPA</sequence>
<evidence type="ECO:0000313" key="1">
    <source>
        <dbReference type="EMBL" id="SHG60261.1"/>
    </source>
</evidence>
<dbReference type="OrthoDB" id="3209715at2"/>
<reference evidence="1 2" key="1">
    <citation type="submission" date="2016-11" db="EMBL/GenBank/DDBJ databases">
        <authorList>
            <person name="Jaros S."/>
            <person name="Januszkiewicz K."/>
            <person name="Wedrychowicz H."/>
        </authorList>
    </citation>
    <scope>NUCLEOTIDE SEQUENCE [LARGE SCALE GENOMIC DNA]</scope>
    <source>
        <strain evidence="1 2">DSM 45627</strain>
    </source>
</reference>
<name>A0A1M5L5I9_9ACTN</name>